<keyword evidence="10 14" id="KW-0472">Membrane</keyword>
<name>A0A4R3QA89_RHISU</name>
<dbReference type="Pfam" id="PF00005">
    <property type="entry name" value="ABC_tran"/>
    <property type="match status" value="1"/>
</dbReference>
<keyword evidence="9 14" id="KW-1133">Transmembrane helix</keyword>
<accession>A0A4R3QA89</accession>
<dbReference type="PROSITE" id="PS50893">
    <property type="entry name" value="ABC_TRANSPORTER_2"/>
    <property type="match status" value="1"/>
</dbReference>
<gene>
    <name evidence="16" type="ORF">EV132_103321</name>
</gene>
<evidence type="ECO:0000256" key="3">
    <source>
        <dbReference type="ARBA" id="ARBA00022475"/>
    </source>
</evidence>
<dbReference type="CDD" id="cd03255">
    <property type="entry name" value="ABC_MJ0796_LolCDE_FtsE"/>
    <property type="match status" value="1"/>
</dbReference>
<reference evidence="16 17" key="1">
    <citation type="submission" date="2019-03" db="EMBL/GenBank/DDBJ databases">
        <title>Genomic Encyclopedia of Type Strains, Phase IV (KMG-V): Genome sequencing to study the core and pangenomes of soil and plant-associated prokaryotes.</title>
        <authorList>
            <person name="Whitman W."/>
        </authorList>
    </citation>
    <scope>NUCLEOTIDE SEQUENCE [LARGE SCALE GENOMIC DNA]</scope>
    <source>
        <strain evidence="16 17">Hc14</strain>
    </source>
</reference>
<evidence type="ECO:0000256" key="11">
    <source>
        <dbReference type="ARBA" id="ARBA00023251"/>
    </source>
</evidence>
<dbReference type="Pfam" id="PF02687">
    <property type="entry name" value="FtsX"/>
    <property type="match status" value="1"/>
</dbReference>
<feature type="transmembrane region" description="Helical" evidence="14">
    <location>
        <begin position="522"/>
        <end position="549"/>
    </location>
</feature>
<evidence type="ECO:0000256" key="5">
    <source>
        <dbReference type="ARBA" id="ARBA00022692"/>
    </source>
</evidence>
<dbReference type="GO" id="GO:0005886">
    <property type="term" value="C:plasma membrane"/>
    <property type="evidence" value="ECO:0007669"/>
    <property type="project" value="UniProtKB-SubCell"/>
</dbReference>
<comment type="caution">
    <text evidence="16">The sequence shown here is derived from an EMBL/GenBank/DDBJ whole genome shotgun (WGS) entry which is preliminary data.</text>
</comment>
<evidence type="ECO:0000256" key="7">
    <source>
        <dbReference type="ARBA" id="ARBA00022840"/>
    </source>
</evidence>
<dbReference type="InterPro" id="IPR003593">
    <property type="entry name" value="AAA+_ATPase"/>
</dbReference>
<evidence type="ECO:0000256" key="8">
    <source>
        <dbReference type="ARBA" id="ARBA00022967"/>
    </source>
</evidence>
<evidence type="ECO:0000256" key="2">
    <source>
        <dbReference type="ARBA" id="ARBA00022448"/>
    </source>
</evidence>
<keyword evidence="3" id="KW-1003">Cell membrane</keyword>
<dbReference type="GO" id="GO:0046677">
    <property type="term" value="P:response to antibiotic"/>
    <property type="evidence" value="ECO:0007669"/>
    <property type="project" value="UniProtKB-KW"/>
</dbReference>
<keyword evidence="4" id="KW-0997">Cell inner membrane</keyword>
<dbReference type="EMBL" id="SMBH01000003">
    <property type="protein sequence ID" value="TCU18201.1"/>
    <property type="molecule type" value="Genomic_DNA"/>
</dbReference>
<evidence type="ECO:0000313" key="17">
    <source>
        <dbReference type="Proteomes" id="UP000294576"/>
    </source>
</evidence>
<evidence type="ECO:0000259" key="15">
    <source>
        <dbReference type="PROSITE" id="PS50893"/>
    </source>
</evidence>
<organism evidence="16 17">
    <name type="scientific">Rhizobium sullae</name>
    <name type="common">Rhizobium hedysari</name>
    <dbReference type="NCBI Taxonomy" id="50338"/>
    <lineage>
        <taxon>Bacteria</taxon>
        <taxon>Pseudomonadati</taxon>
        <taxon>Pseudomonadota</taxon>
        <taxon>Alphaproteobacteria</taxon>
        <taxon>Hyphomicrobiales</taxon>
        <taxon>Rhizobiaceae</taxon>
        <taxon>Rhizobium/Agrobacterium group</taxon>
        <taxon>Rhizobium</taxon>
    </lineage>
</organism>
<comment type="similarity">
    <text evidence="12">Belongs to the ABC transporter superfamily. Macrolide exporter (TC 3.A.1.122) family.</text>
</comment>
<sequence>MAHLIELRGLGRSFVLGNETVEALKGIDLEIDRGEFVALVGASGSGKSTLMNILGCLDTPTVGTYRLAGQDVSRFDEGGLAELRRKHFGFIFQRYHLLNSMSAISNVELPALYKGVSKSRREARARELLTQLGLEDRLEHRPMEMSGGQQQRVSIARALMNGGEIILADEPTGALDSKTGATVLDLLKTLHAEAHTIIMVTHDMAAAQHADRIVEINDGEIFSDWPNTSSVALAAPGPVGQEEEAGFLASFIRRSSEAARIALRSIAAHRLRSALTLFGIVVGIVAVIAVVGLGEGGQRIVLDQINSLGANSISILPGKGWDDENAQNVDTLTPEDAAALVEQSYVNSVSPLARDTGKLMFDSRNVDGVINGVSNAYFEVARLPIAQGNRFTGNDDSHALQEAIIEDNARRTFFGDSRNPVGEILVVKGVPFVIVGVIGELGGSLGQDKRPQVFVPYNSMFSRISGSQRLSEIVVRVNEDVGTDAAEQALIAFMEKRHGTRDFFTFNSDQLRRTIQATTQTLSILVASIAAVALLVGGVGVMNIMLVSITERTSEIGLRMAVGARPSDIMMQFLIEALAVTAIGSCAGVALAFGVGKLTDYVGVPIPMVISWQAVVIGCAMAVVIGAIFGFFPARRAAQLKPVDALARD</sequence>
<evidence type="ECO:0000256" key="12">
    <source>
        <dbReference type="ARBA" id="ARBA00038388"/>
    </source>
</evidence>
<dbReference type="SMART" id="SM00382">
    <property type="entry name" value="AAA"/>
    <property type="match status" value="1"/>
</dbReference>
<dbReference type="InterPro" id="IPR017871">
    <property type="entry name" value="ABC_transporter-like_CS"/>
</dbReference>
<dbReference type="InterPro" id="IPR017911">
    <property type="entry name" value="MacB-like_ATP-bd"/>
</dbReference>
<evidence type="ECO:0000256" key="10">
    <source>
        <dbReference type="ARBA" id="ARBA00023136"/>
    </source>
</evidence>
<dbReference type="Proteomes" id="UP000294576">
    <property type="component" value="Unassembled WGS sequence"/>
</dbReference>
<keyword evidence="2" id="KW-0813">Transport</keyword>
<evidence type="ECO:0000256" key="1">
    <source>
        <dbReference type="ARBA" id="ARBA00004429"/>
    </source>
</evidence>
<feature type="transmembrane region" description="Helical" evidence="14">
    <location>
        <begin position="610"/>
        <end position="632"/>
    </location>
</feature>
<dbReference type="InterPro" id="IPR025857">
    <property type="entry name" value="MacB_PCD"/>
</dbReference>
<evidence type="ECO:0000313" key="16">
    <source>
        <dbReference type="EMBL" id="TCU18201.1"/>
    </source>
</evidence>
<dbReference type="SUPFAM" id="SSF52540">
    <property type="entry name" value="P-loop containing nucleoside triphosphate hydrolases"/>
    <property type="match status" value="1"/>
</dbReference>
<dbReference type="Gene3D" id="3.40.50.300">
    <property type="entry name" value="P-loop containing nucleotide triphosphate hydrolases"/>
    <property type="match status" value="1"/>
</dbReference>
<dbReference type="InterPro" id="IPR027417">
    <property type="entry name" value="P-loop_NTPase"/>
</dbReference>
<dbReference type="GO" id="GO:0022857">
    <property type="term" value="F:transmembrane transporter activity"/>
    <property type="evidence" value="ECO:0007669"/>
    <property type="project" value="UniProtKB-ARBA"/>
</dbReference>
<dbReference type="GO" id="GO:0016887">
    <property type="term" value="F:ATP hydrolysis activity"/>
    <property type="evidence" value="ECO:0007669"/>
    <property type="project" value="InterPro"/>
</dbReference>
<dbReference type="GO" id="GO:0005524">
    <property type="term" value="F:ATP binding"/>
    <property type="evidence" value="ECO:0007669"/>
    <property type="project" value="UniProtKB-KW"/>
</dbReference>
<evidence type="ECO:0000256" key="4">
    <source>
        <dbReference type="ARBA" id="ARBA00022519"/>
    </source>
</evidence>
<dbReference type="PANTHER" id="PTHR30572:SF14">
    <property type="entry name" value="MACROLIDE EXPORT ATP-BINDING_PERMEASE PROTEIN MACB"/>
    <property type="match status" value="1"/>
</dbReference>
<dbReference type="PANTHER" id="PTHR30572">
    <property type="entry name" value="MEMBRANE COMPONENT OF TRANSPORTER-RELATED"/>
    <property type="match status" value="1"/>
</dbReference>
<dbReference type="GO" id="GO:0098796">
    <property type="term" value="C:membrane protein complex"/>
    <property type="evidence" value="ECO:0007669"/>
    <property type="project" value="UniProtKB-ARBA"/>
</dbReference>
<dbReference type="InterPro" id="IPR050250">
    <property type="entry name" value="Macrolide_Exporter_MacB"/>
</dbReference>
<feature type="domain" description="ABC transporter" evidence="15">
    <location>
        <begin position="5"/>
        <end position="243"/>
    </location>
</feature>
<keyword evidence="6" id="KW-0547">Nucleotide-binding</keyword>
<dbReference type="AlphaFoldDB" id="A0A4R3QA89"/>
<proteinExistence type="inferred from homology"/>
<feature type="transmembrane region" description="Helical" evidence="14">
    <location>
        <begin position="569"/>
        <end position="595"/>
    </location>
</feature>
<dbReference type="FunFam" id="3.40.50.300:FF:000032">
    <property type="entry name" value="Export ABC transporter ATP-binding protein"/>
    <property type="match status" value="1"/>
</dbReference>
<dbReference type="RefSeq" id="WP_132560612.1">
    <property type="nucleotide sequence ID" value="NZ_SMBH01000003.1"/>
</dbReference>
<evidence type="ECO:0000256" key="6">
    <source>
        <dbReference type="ARBA" id="ARBA00022741"/>
    </source>
</evidence>
<dbReference type="PROSITE" id="PS00211">
    <property type="entry name" value="ABC_TRANSPORTER_1"/>
    <property type="match status" value="1"/>
</dbReference>
<dbReference type="InterPro" id="IPR003838">
    <property type="entry name" value="ABC3_permease_C"/>
</dbReference>
<evidence type="ECO:0000256" key="13">
    <source>
        <dbReference type="ARBA" id="ARBA00041199"/>
    </source>
</evidence>
<feature type="transmembrane region" description="Helical" evidence="14">
    <location>
        <begin position="274"/>
        <end position="294"/>
    </location>
</feature>
<evidence type="ECO:0000256" key="14">
    <source>
        <dbReference type="SAM" id="Phobius"/>
    </source>
</evidence>
<keyword evidence="11" id="KW-0046">Antibiotic resistance</keyword>
<keyword evidence="7 16" id="KW-0067">ATP-binding</keyword>
<dbReference type="Pfam" id="PF12704">
    <property type="entry name" value="MacB_PCD"/>
    <property type="match status" value="1"/>
</dbReference>
<evidence type="ECO:0000256" key="9">
    <source>
        <dbReference type="ARBA" id="ARBA00022989"/>
    </source>
</evidence>
<keyword evidence="8" id="KW-1278">Translocase</keyword>
<comment type="subcellular location">
    <subcellularLocation>
        <location evidence="1">Cell inner membrane</location>
        <topology evidence="1">Multi-pass membrane protein</topology>
    </subcellularLocation>
</comment>
<protein>
    <recommendedName>
        <fullName evidence="13">Pyoverdine export ATP-binding/permease protein PvdT</fullName>
    </recommendedName>
</protein>
<keyword evidence="5 14" id="KW-0812">Transmembrane</keyword>
<dbReference type="InterPro" id="IPR003439">
    <property type="entry name" value="ABC_transporter-like_ATP-bd"/>
</dbReference>